<protein>
    <submittedName>
        <fullName evidence="2">Uncharacterized protein</fullName>
    </submittedName>
</protein>
<evidence type="ECO:0000313" key="3">
    <source>
        <dbReference type="Proteomes" id="UP000005442"/>
    </source>
</evidence>
<organism evidence="2 3">
    <name type="scientific">Mycolicibacterium rhodesiae (strain NBB3)</name>
    <name type="common">Mycobacterium rhodesiae</name>
    <dbReference type="NCBI Taxonomy" id="710685"/>
    <lineage>
        <taxon>Bacteria</taxon>
        <taxon>Bacillati</taxon>
        <taxon>Actinomycetota</taxon>
        <taxon>Actinomycetes</taxon>
        <taxon>Mycobacteriales</taxon>
        <taxon>Mycobacteriaceae</taxon>
        <taxon>Mycolicibacterium</taxon>
    </lineage>
</organism>
<dbReference type="HOGENOM" id="CLU_218379_0_0_11"/>
<dbReference type="AlphaFoldDB" id="G8RUV7"/>
<accession>G8RUV7</accession>
<dbReference type="Proteomes" id="UP000005442">
    <property type="component" value="Chromosome"/>
</dbReference>
<dbReference type="KEGG" id="mrh:MycrhN_6239"/>
<dbReference type="PROSITE" id="PS51257">
    <property type="entry name" value="PROKAR_LIPOPROTEIN"/>
    <property type="match status" value="1"/>
</dbReference>
<evidence type="ECO:0000256" key="1">
    <source>
        <dbReference type="SAM" id="Phobius"/>
    </source>
</evidence>
<dbReference type="PATRIC" id="fig|710685.3.peg.6266"/>
<reference evidence="2 3" key="1">
    <citation type="submission" date="2011-12" db="EMBL/GenBank/DDBJ databases">
        <title>Complete sequence of Mycobacterium rhodesiae NBB3.</title>
        <authorList>
            <consortium name="US DOE Joint Genome Institute"/>
            <person name="Lucas S."/>
            <person name="Han J."/>
            <person name="Lapidus A."/>
            <person name="Cheng J.-F."/>
            <person name="Goodwin L."/>
            <person name="Pitluck S."/>
            <person name="Peters L."/>
            <person name="Mikhailova N."/>
            <person name="Gu W."/>
            <person name="Detter J.C."/>
            <person name="Han C."/>
            <person name="Tapia R."/>
            <person name="Land M."/>
            <person name="Hauser L."/>
            <person name="Kyrpides N."/>
            <person name="Ivanova N."/>
            <person name="Pagani I."/>
            <person name="Mattes T."/>
            <person name="Holmes A."/>
            <person name="Rutledge P."/>
            <person name="Paulsen I."/>
            <person name="Coleman N."/>
            <person name="Woyke T."/>
        </authorList>
    </citation>
    <scope>NUCLEOTIDE SEQUENCE [LARGE SCALE GENOMIC DNA]</scope>
    <source>
        <strain evidence="2 3">NBB3</strain>
    </source>
</reference>
<gene>
    <name evidence="2" type="ordered locus">MycrhN_6239</name>
</gene>
<keyword evidence="1" id="KW-0472">Membrane</keyword>
<keyword evidence="1" id="KW-0812">Transmembrane</keyword>
<keyword evidence="1" id="KW-1133">Transmembrane helix</keyword>
<evidence type="ECO:0000313" key="2">
    <source>
        <dbReference type="EMBL" id="AEV76697.1"/>
    </source>
</evidence>
<feature type="transmembrane region" description="Helical" evidence="1">
    <location>
        <begin position="17"/>
        <end position="41"/>
    </location>
</feature>
<dbReference type="STRING" id="710685.MycrhN_6239"/>
<dbReference type="eggNOG" id="ENOG5031FFQ">
    <property type="taxonomic scope" value="Bacteria"/>
</dbReference>
<proteinExistence type="predicted"/>
<name>G8RUV7_MYCRN</name>
<dbReference type="EMBL" id="CP003169">
    <property type="protein sequence ID" value="AEV76697.1"/>
    <property type="molecule type" value="Genomic_DNA"/>
</dbReference>
<sequence length="45" mass="5445">MAAKTPMSEHDRRRRRALIVFQIFVYGCLIAMFLIQLQMLFVKDW</sequence>
<keyword evidence="3" id="KW-1185">Reference proteome</keyword>